<evidence type="ECO:0000313" key="5">
    <source>
        <dbReference type="Proteomes" id="UP000184076"/>
    </source>
</evidence>
<name>A0A1M4XN13_9BACT</name>
<dbReference type="EMBL" id="FQVB01000009">
    <property type="protein sequence ID" value="SHE94801.1"/>
    <property type="molecule type" value="Genomic_DNA"/>
</dbReference>
<dbReference type="OrthoDB" id="527737at2"/>
<keyword evidence="5" id="KW-1185">Reference proteome</keyword>
<dbReference type="RefSeq" id="WP_073037691.1">
    <property type="nucleotide sequence ID" value="NZ_FQVB01000009.1"/>
</dbReference>
<keyword evidence="2 3" id="KW-0732">Signal</keyword>
<dbReference type="GO" id="GO:0043190">
    <property type="term" value="C:ATP-binding cassette (ABC) transporter complex"/>
    <property type="evidence" value="ECO:0007669"/>
    <property type="project" value="InterPro"/>
</dbReference>
<accession>A0A1M4XN13</accession>
<dbReference type="GO" id="GO:0015716">
    <property type="term" value="P:organic phosphonate transport"/>
    <property type="evidence" value="ECO:0007669"/>
    <property type="project" value="InterPro"/>
</dbReference>
<sequence>MNRARKTYVKVAILVLALCAAFCPGAWADPGLWPEVVRLGLIPTEGGADIVKRFQPLIDHLEKTLGVKVEAQSASDYAGVITAMAHKHIDFAYLGPKSYTEAAEKANAQAVALERNKRGEPGYYGVIISRKDSGIKTLEDARGRVFAFTDPNSTSGYLVPNVLFYRDLKVDPKKYFKEVKFSGSHGASILAVKNGSIEVAATNNIDLDRMAEKGQASWDDFNILWKSELIPGSPMCVRADLPESLKAAFAGALMMFNANKQGLEKLQIGGYLPADDTTYDVIRYLKQLKKQLAQAS</sequence>
<feature type="chain" id="PRO_5012363941" evidence="3">
    <location>
        <begin position="29"/>
        <end position="296"/>
    </location>
</feature>
<dbReference type="GO" id="GO:0055085">
    <property type="term" value="P:transmembrane transport"/>
    <property type="evidence" value="ECO:0007669"/>
    <property type="project" value="InterPro"/>
</dbReference>
<dbReference type="Gene3D" id="3.40.190.10">
    <property type="entry name" value="Periplasmic binding protein-like II"/>
    <property type="match status" value="2"/>
</dbReference>
<evidence type="ECO:0000256" key="1">
    <source>
        <dbReference type="ARBA" id="ARBA00007162"/>
    </source>
</evidence>
<dbReference type="NCBIfam" id="TIGR01098">
    <property type="entry name" value="3A0109s03R"/>
    <property type="match status" value="1"/>
</dbReference>
<evidence type="ECO:0000256" key="3">
    <source>
        <dbReference type="SAM" id="SignalP"/>
    </source>
</evidence>
<dbReference type="Proteomes" id="UP000184076">
    <property type="component" value="Unassembled WGS sequence"/>
</dbReference>
<dbReference type="InterPro" id="IPR017797">
    <property type="entry name" value="Phosphnate-bd"/>
</dbReference>
<protein>
    <submittedName>
        <fullName evidence="4">Phosphonate transport system substrate-binding protein</fullName>
    </submittedName>
</protein>
<reference evidence="5" key="1">
    <citation type="submission" date="2016-11" db="EMBL/GenBank/DDBJ databases">
        <authorList>
            <person name="Varghese N."/>
            <person name="Submissions S."/>
        </authorList>
    </citation>
    <scope>NUCLEOTIDE SEQUENCE [LARGE SCALE GENOMIC DNA]</scope>
    <source>
        <strain evidence="5">DSM 9756</strain>
    </source>
</reference>
<evidence type="ECO:0000256" key="2">
    <source>
        <dbReference type="ARBA" id="ARBA00022729"/>
    </source>
</evidence>
<dbReference type="InterPro" id="IPR005770">
    <property type="entry name" value="PhnD"/>
</dbReference>
<gene>
    <name evidence="4" type="ORF">SAMN02745206_01066</name>
</gene>
<evidence type="ECO:0000313" key="4">
    <source>
        <dbReference type="EMBL" id="SHE94801.1"/>
    </source>
</evidence>
<dbReference type="PANTHER" id="PTHR35841">
    <property type="entry name" value="PHOSPHONATES-BINDING PERIPLASMIC PROTEIN"/>
    <property type="match status" value="1"/>
</dbReference>
<dbReference type="SUPFAM" id="SSF53850">
    <property type="entry name" value="Periplasmic binding protein-like II"/>
    <property type="match status" value="1"/>
</dbReference>
<dbReference type="CDD" id="cd01071">
    <property type="entry name" value="PBP2_PhnD_like"/>
    <property type="match status" value="1"/>
</dbReference>
<feature type="signal peptide" evidence="3">
    <location>
        <begin position="1"/>
        <end position="28"/>
    </location>
</feature>
<dbReference type="PANTHER" id="PTHR35841:SF1">
    <property type="entry name" value="PHOSPHONATES-BINDING PERIPLASMIC PROTEIN"/>
    <property type="match status" value="1"/>
</dbReference>
<dbReference type="AlphaFoldDB" id="A0A1M4XN13"/>
<dbReference type="STRING" id="1121391.SAMN02745206_01066"/>
<dbReference type="Pfam" id="PF12974">
    <property type="entry name" value="Phosphonate-bd"/>
    <property type="match status" value="1"/>
</dbReference>
<proteinExistence type="inferred from homology"/>
<organism evidence="4 5">
    <name type="scientific">Desulfacinum infernum DSM 9756</name>
    <dbReference type="NCBI Taxonomy" id="1121391"/>
    <lineage>
        <taxon>Bacteria</taxon>
        <taxon>Pseudomonadati</taxon>
        <taxon>Thermodesulfobacteriota</taxon>
        <taxon>Syntrophobacteria</taxon>
        <taxon>Syntrophobacterales</taxon>
        <taxon>Syntrophobacteraceae</taxon>
        <taxon>Desulfacinum</taxon>
    </lineage>
</organism>
<dbReference type="NCBIfam" id="TIGR03431">
    <property type="entry name" value="PhnD"/>
    <property type="match status" value="1"/>
</dbReference>
<comment type="similarity">
    <text evidence="1">Belongs to the phosphate/phosphite/phosphonate binding protein family.</text>
</comment>